<evidence type="ECO:0000256" key="4">
    <source>
        <dbReference type="ARBA" id="ARBA00022722"/>
    </source>
</evidence>
<dbReference type="InterPro" id="IPR027806">
    <property type="entry name" value="HARBI1_dom"/>
</dbReference>
<name>A0A8S0YWP5_ARCPL</name>
<dbReference type="AlphaFoldDB" id="A0A8S0YWP5"/>
<evidence type="ECO:0000256" key="5">
    <source>
        <dbReference type="ARBA" id="ARBA00022723"/>
    </source>
</evidence>
<comment type="subcellular location">
    <subcellularLocation>
        <location evidence="2">Nucleus</location>
    </subcellularLocation>
</comment>
<evidence type="ECO:0000313" key="9">
    <source>
        <dbReference type="EMBL" id="CAB3222591.1"/>
    </source>
</evidence>
<keyword evidence="6" id="KW-0378">Hydrolase</keyword>
<feature type="domain" description="DDE Tnp4" evidence="8">
    <location>
        <begin position="49"/>
        <end position="196"/>
    </location>
</feature>
<keyword evidence="5" id="KW-0479">Metal-binding</keyword>
<evidence type="ECO:0000256" key="3">
    <source>
        <dbReference type="ARBA" id="ARBA00006958"/>
    </source>
</evidence>
<evidence type="ECO:0000313" key="10">
    <source>
        <dbReference type="Proteomes" id="UP000494106"/>
    </source>
</evidence>
<organism evidence="9 10">
    <name type="scientific">Arctia plantaginis</name>
    <name type="common">Wood tiger moth</name>
    <name type="synonym">Phalaena plantaginis</name>
    <dbReference type="NCBI Taxonomy" id="874455"/>
    <lineage>
        <taxon>Eukaryota</taxon>
        <taxon>Metazoa</taxon>
        <taxon>Ecdysozoa</taxon>
        <taxon>Arthropoda</taxon>
        <taxon>Hexapoda</taxon>
        <taxon>Insecta</taxon>
        <taxon>Pterygota</taxon>
        <taxon>Neoptera</taxon>
        <taxon>Endopterygota</taxon>
        <taxon>Lepidoptera</taxon>
        <taxon>Glossata</taxon>
        <taxon>Ditrysia</taxon>
        <taxon>Noctuoidea</taxon>
        <taxon>Erebidae</taxon>
        <taxon>Arctiinae</taxon>
        <taxon>Arctia</taxon>
    </lineage>
</organism>
<comment type="similarity">
    <text evidence="3">Belongs to the HARBI1 family.</text>
</comment>
<accession>A0A8S0YWP5</accession>
<evidence type="ECO:0000256" key="7">
    <source>
        <dbReference type="ARBA" id="ARBA00023242"/>
    </source>
</evidence>
<keyword evidence="10" id="KW-1185">Reference proteome</keyword>
<dbReference type="PANTHER" id="PTHR22930">
    <property type="match status" value="1"/>
</dbReference>
<dbReference type="OrthoDB" id="6581217at2759"/>
<dbReference type="GO" id="GO:0016787">
    <property type="term" value="F:hydrolase activity"/>
    <property type="evidence" value="ECO:0007669"/>
    <property type="project" value="UniProtKB-KW"/>
</dbReference>
<dbReference type="GO" id="GO:0046872">
    <property type="term" value="F:metal ion binding"/>
    <property type="evidence" value="ECO:0007669"/>
    <property type="project" value="UniProtKB-KW"/>
</dbReference>
<gene>
    <name evidence="9" type="ORF">APLA_LOCUS1176</name>
</gene>
<dbReference type="GO" id="GO:0005634">
    <property type="term" value="C:nucleus"/>
    <property type="evidence" value="ECO:0007669"/>
    <property type="project" value="UniProtKB-SubCell"/>
</dbReference>
<dbReference type="InterPro" id="IPR045249">
    <property type="entry name" value="HARBI1-like"/>
</dbReference>
<comment type="caution">
    <text evidence="9">The sequence shown here is derived from an EMBL/GenBank/DDBJ whole genome shotgun (WGS) entry which is preliminary data.</text>
</comment>
<dbReference type="Pfam" id="PF13359">
    <property type="entry name" value="DDE_Tnp_4"/>
    <property type="match status" value="1"/>
</dbReference>
<proteinExistence type="inferred from homology"/>
<evidence type="ECO:0000259" key="8">
    <source>
        <dbReference type="Pfam" id="PF13359"/>
    </source>
</evidence>
<dbReference type="Proteomes" id="UP000494106">
    <property type="component" value="Unassembled WGS sequence"/>
</dbReference>
<protein>
    <recommendedName>
        <fullName evidence="8">DDE Tnp4 domain-containing protein</fullName>
    </recommendedName>
</protein>
<evidence type="ECO:0000256" key="2">
    <source>
        <dbReference type="ARBA" id="ARBA00004123"/>
    </source>
</evidence>
<dbReference type="EMBL" id="CADEBC010000088">
    <property type="protein sequence ID" value="CAB3222591.1"/>
    <property type="molecule type" value="Genomic_DNA"/>
</dbReference>
<evidence type="ECO:0000256" key="6">
    <source>
        <dbReference type="ARBA" id="ARBA00022801"/>
    </source>
</evidence>
<dbReference type="PANTHER" id="PTHR22930:SF269">
    <property type="entry name" value="NUCLEASE HARBI1-LIKE PROTEIN"/>
    <property type="match status" value="1"/>
</dbReference>
<dbReference type="GO" id="GO:0004518">
    <property type="term" value="F:nuclease activity"/>
    <property type="evidence" value="ECO:0007669"/>
    <property type="project" value="UniProtKB-KW"/>
</dbReference>
<reference evidence="9 10" key="1">
    <citation type="submission" date="2020-04" db="EMBL/GenBank/DDBJ databases">
        <authorList>
            <person name="Wallbank WR R."/>
            <person name="Pardo Diaz C."/>
            <person name="Kozak K."/>
            <person name="Martin S."/>
            <person name="Jiggins C."/>
            <person name="Moest M."/>
            <person name="Warren A I."/>
            <person name="Byers J.R.P. K."/>
            <person name="Montejo-Kovacevich G."/>
            <person name="Yen C E."/>
        </authorList>
    </citation>
    <scope>NUCLEOTIDE SEQUENCE [LARGE SCALE GENOMIC DNA]</scope>
</reference>
<keyword evidence="4" id="KW-0540">Nuclease</keyword>
<comment type="cofactor">
    <cofactor evidence="1">
        <name>a divalent metal cation</name>
        <dbReference type="ChEBI" id="CHEBI:60240"/>
    </cofactor>
</comment>
<evidence type="ECO:0000256" key="1">
    <source>
        <dbReference type="ARBA" id="ARBA00001968"/>
    </source>
</evidence>
<keyword evidence="7" id="KW-0539">Nucleus</keyword>
<sequence>MGFSTVQEIVTKTSQCVDTNRPTNETWKSIADDFNTLCTRNFPNCIGALDGKHFNIQSPPNSGSLYFNYKKNILICAYGVSCANYNFTTVNVGSYGKNSDGGIFANSSLGKELQRNNLTLPEASYLPGSSTTAPNVLVGDEALPLKIYLMRPYSGTNLSIVKRIFNFRLSRARRVVDNTFGQLTSKFRIYKRRIKALPKKC</sequence>